<dbReference type="InterPro" id="IPR011051">
    <property type="entry name" value="RmlC_Cupin_sf"/>
</dbReference>
<dbReference type="PANTHER" id="PTHR33387:SF3">
    <property type="entry name" value="DUF985 DOMAIN-CONTAINING PROTEIN"/>
    <property type="match status" value="1"/>
</dbReference>
<reference evidence="2" key="1">
    <citation type="journal article" date="2024" name="Syst. Appl. Microbiol.">
        <title>First single-strain enrichments of Electrothrix cable bacteria, description of E. aestuarii sp. nov. and E. rattekaaiensis sp. nov., and proposal of a cable bacteria taxonomy following the rules of the SeqCode.</title>
        <authorList>
            <person name="Plum-Jensen L.E."/>
            <person name="Schramm A."/>
            <person name="Marshall I.P.G."/>
        </authorList>
    </citation>
    <scope>NUCLEOTIDE SEQUENCE</scope>
    <source>
        <strain evidence="2">Rat1</strain>
    </source>
</reference>
<dbReference type="KEGG" id="eaj:Q3M24_19935"/>
<dbReference type="SUPFAM" id="SSF51182">
    <property type="entry name" value="RmlC-like cupins"/>
    <property type="match status" value="1"/>
</dbReference>
<dbReference type="CDD" id="cd06121">
    <property type="entry name" value="cupin_YML079wp"/>
    <property type="match status" value="1"/>
</dbReference>
<gene>
    <name evidence="2" type="ORF">Q3M24_19935</name>
</gene>
<dbReference type="InterPro" id="IPR039935">
    <property type="entry name" value="YML079W-like"/>
</dbReference>
<evidence type="ECO:0000313" key="2">
    <source>
        <dbReference type="EMBL" id="XCN72535.1"/>
    </source>
</evidence>
<dbReference type="Gene3D" id="2.60.120.10">
    <property type="entry name" value="Jelly Rolls"/>
    <property type="match status" value="1"/>
</dbReference>
<dbReference type="EMBL" id="CP159373">
    <property type="protein sequence ID" value="XCN72535.1"/>
    <property type="molecule type" value="Genomic_DNA"/>
</dbReference>
<dbReference type="InterPro" id="IPR014710">
    <property type="entry name" value="RmlC-like_jellyroll"/>
</dbReference>
<accession>A0AAU8LU03</accession>
<sequence length="163" mass="18091">MTANDIITLLNLEAHPTEGGYFRRTYESALSCNTEHGSRMLLSSIYYMLTQDNPGGFLHRNKSDIIHYHHLGASIKYTIVSPDGVLSEKILGSDISNGESLQLLVPGGWWKASRICTGDYALISEAVSPGFEYADNEIATEEQIQQLFPDIKPALDQYIKPSP</sequence>
<protein>
    <submittedName>
        <fullName evidence="2">Cupin domain-containing protein</fullName>
    </submittedName>
</protein>
<reference evidence="2" key="2">
    <citation type="submission" date="2024-06" db="EMBL/GenBank/DDBJ databases">
        <authorList>
            <person name="Plum-Jensen L.E."/>
            <person name="Schramm A."/>
            <person name="Marshall I.P.G."/>
        </authorList>
    </citation>
    <scope>NUCLEOTIDE SEQUENCE</scope>
    <source>
        <strain evidence="2">Rat1</strain>
    </source>
</reference>
<proteinExistence type="predicted"/>
<dbReference type="PANTHER" id="PTHR33387">
    <property type="entry name" value="RMLC-LIKE JELLY ROLL FOLD PROTEIN"/>
    <property type="match status" value="1"/>
</dbReference>
<organism evidence="2">
    <name type="scientific">Candidatus Electrothrix aestuarii</name>
    <dbReference type="NCBI Taxonomy" id="3062594"/>
    <lineage>
        <taxon>Bacteria</taxon>
        <taxon>Pseudomonadati</taxon>
        <taxon>Thermodesulfobacteriota</taxon>
        <taxon>Desulfobulbia</taxon>
        <taxon>Desulfobulbales</taxon>
        <taxon>Desulfobulbaceae</taxon>
        <taxon>Candidatus Electrothrix</taxon>
    </lineage>
</organism>
<dbReference type="AlphaFoldDB" id="A0AAU8LU03"/>
<evidence type="ECO:0000259" key="1">
    <source>
        <dbReference type="Pfam" id="PF06172"/>
    </source>
</evidence>
<name>A0AAU8LU03_9BACT</name>
<dbReference type="InterPro" id="IPR009327">
    <property type="entry name" value="Cupin_DUF985"/>
</dbReference>
<dbReference type="Pfam" id="PF06172">
    <property type="entry name" value="Cupin_5"/>
    <property type="match status" value="1"/>
</dbReference>
<feature type="domain" description="DUF985" evidence="1">
    <location>
        <begin position="5"/>
        <end position="138"/>
    </location>
</feature>